<organism evidence="3 4">
    <name type="scientific">Nocardiopsis alba</name>
    <dbReference type="NCBI Taxonomy" id="53437"/>
    <lineage>
        <taxon>Bacteria</taxon>
        <taxon>Bacillati</taxon>
        <taxon>Actinomycetota</taxon>
        <taxon>Actinomycetes</taxon>
        <taxon>Streptosporangiales</taxon>
        <taxon>Nocardiopsidaceae</taxon>
        <taxon>Nocardiopsis</taxon>
    </lineage>
</organism>
<name>A0ABV5DNU1_9ACTN</name>
<accession>A0ABV5DNU1</accession>
<dbReference type="Pfam" id="PF04149">
    <property type="entry name" value="DUF397"/>
    <property type="match status" value="1"/>
</dbReference>
<protein>
    <submittedName>
        <fullName evidence="3">DUF397 domain-containing protein</fullName>
    </submittedName>
</protein>
<dbReference type="EMBL" id="JAYMRS010000001">
    <property type="protein sequence ID" value="MFB8766266.1"/>
    <property type="molecule type" value="Genomic_DNA"/>
</dbReference>
<comment type="caution">
    <text evidence="3">The sequence shown here is derived from an EMBL/GenBank/DDBJ whole genome shotgun (WGS) entry which is preliminary data.</text>
</comment>
<reference evidence="3 4" key="1">
    <citation type="submission" date="2024-01" db="EMBL/GenBank/DDBJ databases">
        <title>Genome mining of biosynthetic gene clusters to explore secondary metabolites of Streptomyces sp.</title>
        <authorList>
            <person name="Baig A."/>
            <person name="Ajitkumar Shintre N."/>
            <person name="Kumar H."/>
            <person name="Anbarasu A."/>
            <person name="Ramaiah S."/>
        </authorList>
    </citation>
    <scope>NUCLEOTIDE SEQUENCE [LARGE SCALE GENOMIC DNA]</scope>
    <source>
        <strain evidence="3 4">A01</strain>
    </source>
</reference>
<evidence type="ECO:0000313" key="3">
    <source>
        <dbReference type="EMBL" id="MFB8766266.1"/>
    </source>
</evidence>
<dbReference type="InterPro" id="IPR007278">
    <property type="entry name" value="DUF397"/>
</dbReference>
<proteinExistence type="predicted"/>
<dbReference type="RefSeq" id="WP_014913227.1">
    <property type="nucleotide sequence ID" value="NZ_JAYMRS010000001.1"/>
</dbReference>
<feature type="domain" description="DUF397" evidence="2">
    <location>
        <begin position="3"/>
        <end position="55"/>
    </location>
</feature>
<sequence>MSTWHKSSHSGGNGGDCVEVREHSNGADVRDTQNRELGHLGFEAKEWSALLNTLKK</sequence>
<dbReference type="Proteomes" id="UP001585053">
    <property type="component" value="Unassembled WGS sequence"/>
</dbReference>
<feature type="compositionally biased region" description="Basic and acidic residues" evidence="1">
    <location>
        <begin position="18"/>
        <end position="32"/>
    </location>
</feature>
<evidence type="ECO:0000256" key="1">
    <source>
        <dbReference type="SAM" id="MobiDB-lite"/>
    </source>
</evidence>
<evidence type="ECO:0000313" key="4">
    <source>
        <dbReference type="Proteomes" id="UP001585053"/>
    </source>
</evidence>
<evidence type="ECO:0000259" key="2">
    <source>
        <dbReference type="Pfam" id="PF04149"/>
    </source>
</evidence>
<feature type="region of interest" description="Disordered" evidence="1">
    <location>
        <begin position="1"/>
        <end position="32"/>
    </location>
</feature>
<gene>
    <name evidence="3" type="ORF">VSQ78_01035</name>
</gene>
<keyword evidence="4" id="KW-1185">Reference proteome</keyword>